<name>A0ABR1T0J8_9PEZI</name>
<keyword evidence="4" id="KW-1185">Reference proteome</keyword>
<comment type="caution">
    <text evidence="3">The sequence shown here is derived from an EMBL/GenBank/DDBJ whole genome shotgun (WGS) entry which is preliminary data.</text>
</comment>
<accession>A0ABR1T0J8</accession>
<feature type="compositionally biased region" description="Low complexity" evidence="1">
    <location>
        <begin position="169"/>
        <end position="182"/>
    </location>
</feature>
<feature type="compositionally biased region" description="Polar residues" evidence="1">
    <location>
        <begin position="159"/>
        <end position="168"/>
    </location>
</feature>
<sequence>MQYVKTTKQQLGHLLQILHRSLLALCAEFDEYRLPGGFGGVEFDAEGGINEPTQDANDSLLDIYESLEDTAVGLYDLITSSAVKGSRQRQEEDDTEEEDWEMEAPNSYASAYRHGMQDLTQIRRLQSLIQKPFNGRIVVNALLSKWTNLSKRDIHMMSPATQTESDTNGSAPSGSSSSPISGELGHPSDIRLIDVRGRKYRVPWDVAKTWVGMEGFLYQVFCRTAFWPRVLNEQFDLVGNGIVLMPQVYDRLIKPGSFLIMRMWALEPTPSAPPPPARGPGNAMAQRPPGAPMPSHPPARGRTRRAGNSNGPVYVGN</sequence>
<organism evidence="3 4">
    <name type="scientific">Apiospora rasikravindrae</name>
    <dbReference type="NCBI Taxonomy" id="990691"/>
    <lineage>
        <taxon>Eukaryota</taxon>
        <taxon>Fungi</taxon>
        <taxon>Dikarya</taxon>
        <taxon>Ascomycota</taxon>
        <taxon>Pezizomycotina</taxon>
        <taxon>Sordariomycetes</taxon>
        <taxon>Xylariomycetidae</taxon>
        <taxon>Amphisphaeriales</taxon>
        <taxon>Apiosporaceae</taxon>
        <taxon>Apiospora</taxon>
    </lineage>
</organism>
<feature type="region of interest" description="Disordered" evidence="1">
    <location>
        <begin position="83"/>
        <end position="102"/>
    </location>
</feature>
<evidence type="ECO:0000256" key="1">
    <source>
        <dbReference type="SAM" id="MobiDB-lite"/>
    </source>
</evidence>
<dbReference type="Pfam" id="PF22893">
    <property type="entry name" value="ULD_2"/>
    <property type="match status" value="1"/>
</dbReference>
<dbReference type="EMBL" id="JAQQWK010000006">
    <property type="protein sequence ID" value="KAK8040094.1"/>
    <property type="molecule type" value="Genomic_DNA"/>
</dbReference>
<proteinExistence type="predicted"/>
<evidence type="ECO:0000313" key="4">
    <source>
        <dbReference type="Proteomes" id="UP001444661"/>
    </source>
</evidence>
<feature type="domain" description="Ubiquitin-like" evidence="2">
    <location>
        <begin position="189"/>
        <end position="265"/>
    </location>
</feature>
<reference evidence="3 4" key="1">
    <citation type="submission" date="2023-01" db="EMBL/GenBank/DDBJ databases">
        <title>Analysis of 21 Apiospora genomes using comparative genomics revels a genus with tremendous synthesis potential of carbohydrate active enzymes and secondary metabolites.</title>
        <authorList>
            <person name="Sorensen T."/>
        </authorList>
    </citation>
    <scope>NUCLEOTIDE SEQUENCE [LARGE SCALE GENOMIC DNA]</scope>
    <source>
        <strain evidence="3 4">CBS 33761</strain>
    </source>
</reference>
<gene>
    <name evidence="3" type="ORF">PG993_008505</name>
</gene>
<evidence type="ECO:0000313" key="3">
    <source>
        <dbReference type="EMBL" id="KAK8040094.1"/>
    </source>
</evidence>
<evidence type="ECO:0000259" key="2">
    <source>
        <dbReference type="Pfam" id="PF22893"/>
    </source>
</evidence>
<protein>
    <recommendedName>
        <fullName evidence="2">Ubiquitin-like domain-containing protein</fullName>
    </recommendedName>
</protein>
<feature type="compositionally biased region" description="Acidic residues" evidence="1">
    <location>
        <begin position="91"/>
        <end position="102"/>
    </location>
</feature>
<dbReference type="InterPro" id="IPR054464">
    <property type="entry name" value="ULD_fung"/>
</dbReference>
<dbReference type="Proteomes" id="UP001444661">
    <property type="component" value="Unassembled WGS sequence"/>
</dbReference>
<feature type="region of interest" description="Disordered" evidence="1">
    <location>
        <begin position="159"/>
        <end position="185"/>
    </location>
</feature>
<feature type="region of interest" description="Disordered" evidence="1">
    <location>
        <begin position="271"/>
        <end position="317"/>
    </location>
</feature>